<protein>
    <submittedName>
        <fullName evidence="8">MFS general substrate transporter</fullName>
    </submittedName>
</protein>
<evidence type="ECO:0000256" key="3">
    <source>
        <dbReference type="ARBA" id="ARBA00022692"/>
    </source>
</evidence>
<feature type="transmembrane region" description="Helical" evidence="6">
    <location>
        <begin position="85"/>
        <end position="105"/>
    </location>
</feature>
<feature type="transmembrane region" description="Helical" evidence="6">
    <location>
        <begin position="374"/>
        <end position="394"/>
    </location>
</feature>
<keyword evidence="2" id="KW-0813">Transport</keyword>
<dbReference type="EMBL" id="MU006781">
    <property type="protein sequence ID" value="KAF2642332.1"/>
    <property type="molecule type" value="Genomic_DNA"/>
</dbReference>
<dbReference type="AlphaFoldDB" id="A0A6A6S587"/>
<dbReference type="InterPro" id="IPR036259">
    <property type="entry name" value="MFS_trans_sf"/>
</dbReference>
<dbReference type="PANTHER" id="PTHR43791">
    <property type="entry name" value="PERMEASE-RELATED"/>
    <property type="match status" value="1"/>
</dbReference>
<evidence type="ECO:0000256" key="4">
    <source>
        <dbReference type="ARBA" id="ARBA00022989"/>
    </source>
</evidence>
<feature type="transmembrane region" description="Helical" evidence="6">
    <location>
        <begin position="439"/>
        <end position="460"/>
    </location>
</feature>
<feature type="transmembrane region" description="Helical" evidence="6">
    <location>
        <begin position="144"/>
        <end position="166"/>
    </location>
</feature>
<sequence>MVDDQSIHDMADQKKDQLHLATVDADVSLEDLYGDERKKREAALVRKVDIRMMPLMMLLYILNYLDRNNIATARLGTLEKDIGLVGTQYNTVISVFFAGYILTQIPTNMVLNKIRPSIFLPVIMCAWAIVSGATGAVQNYGGMVALRFVLGFVEAPFFPGALYLFSSWYTKKELAKRISILYAAGQMAGAFGGLLGSAIMSGMEGKAGLPAWRWLFILEAVVVFPVAALTIYIVPDYPATTKFLTDEERKLAVLRMAVDANEEDNRAETTAWQGFRMAFQDPALYMIWAMQLGLNTAAAFINFFPTIVATLGYKQRDTLLLSAPPYVFAAILGIANSWHSDKKKERFLHVVWPQMFCSIGFIISAVTMNTAARYISTFMMMSVYGSFGCILSWVSSSLPRPPAKRAVAYAVVNAGSNLASIYASYFYPKTQGPKYWQANVANVAFSMACIGMAVVLRVYLAWRNKQLDDAAAEDLAEGRDGVRVGTKAAAVAARWQCDPLYRYTL</sequence>
<dbReference type="Pfam" id="PF07690">
    <property type="entry name" value="MFS_1"/>
    <property type="match status" value="1"/>
</dbReference>
<evidence type="ECO:0000256" key="6">
    <source>
        <dbReference type="SAM" id="Phobius"/>
    </source>
</evidence>
<evidence type="ECO:0000313" key="8">
    <source>
        <dbReference type="EMBL" id="KAF2642332.1"/>
    </source>
</evidence>
<dbReference type="SUPFAM" id="SSF103473">
    <property type="entry name" value="MFS general substrate transporter"/>
    <property type="match status" value="1"/>
</dbReference>
<accession>A0A6A6S587</accession>
<dbReference type="InterPro" id="IPR020846">
    <property type="entry name" value="MFS_dom"/>
</dbReference>
<keyword evidence="4 6" id="KW-1133">Transmembrane helix</keyword>
<dbReference type="PANTHER" id="PTHR43791:SF92">
    <property type="entry name" value="AGL026WP"/>
    <property type="match status" value="1"/>
</dbReference>
<keyword evidence="3 6" id="KW-0812">Transmembrane</keyword>
<feature type="transmembrane region" description="Helical" evidence="6">
    <location>
        <begin position="117"/>
        <end position="138"/>
    </location>
</feature>
<gene>
    <name evidence="8" type="ORF">P280DRAFT_547835</name>
</gene>
<feature type="transmembrane region" description="Helical" evidence="6">
    <location>
        <begin position="406"/>
        <end position="427"/>
    </location>
</feature>
<keyword evidence="5 6" id="KW-0472">Membrane</keyword>
<feature type="transmembrane region" description="Helical" evidence="6">
    <location>
        <begin position="283"/>
        <end position="307"/>
    </location>
</feature>
<dbReference type="InterPro" id="IPR011701">
    <property type="entry name" value="MFS"/>
</dbReference>
<evidence type="ECO:0000256" key="5">
    <source>
        <dbReference type="ARBA" id="ARBA00023136"/>
    </source>
</evidence>
<evidence type="ECO:0000313" key="9">
    <source>
        <dbReference type="Proteomes" id="UP000799753"/>
    </source>
</evidence>
<evidence type="ECO:0000259" key="7">
    <source>
        <dbReference type="PROSITE" id="PS50850"/>
    </source>
</evidence>
<feature type="transmembrane region" description="Helical" evidence="6">
    <location>
        <begin position="350"/>
        <end position="368"/>
    </location>
</feature>
<dbReference type="GO" id="GO:0022857">
    <property type="term" value="F:transmembrane transporter activity"/>
    <property type="evidence" value="ECO:0007669"/>
    <property type="project" value="InterPro"/>
</dbReference>
<dbReference type="FunFam" id="1.20.1250.20:FF:000057">
    <property type="entry name" value="MFS general substrate transporter"/>
    <property type="match status" value="1"/>
</dbReference>
<dbReference type="FunFam" id="1.20.1250.20:FF:000013">
    <property type="entry name" value="MFS general substrate transporter"/>
    <property type="match status" value="1"/>
</dbReference>
<dbReference type="Gene3D" id="1.20.1250.20">
    <property type="entry name" value="MFS general substrate transporter like domains"/>
    <property type="match status" value="2"/>
</dbReference>
<feature type="transmembrane region" description="Helical" evidence="6">
    <location>
        <begin position="178"/>
        <end position="199"/>
    </location>
</feature>
<dbReference type="Proteomes" id="UP000799753">
    <property type="component" value="Unassembled WGS sequence"/>
</dbReference>
<feature type="transmembrane region" description="Helical" evidence="6">
    <location>
        <begin position="211"/>
        <end position="234"/>
    </location>
</feature>
<dbReference type="GO" id="GO:0016020">
    <property type="term" value="C:membrane"/>
    <property type="evidence" value="ECO:0007669"/>
    <property type="project" value="UniProtKB-SubCell"/>
</dbReference>
<name>A0A6A6S587_9PLEO</name>
<reference evidence="8" key="1">
    <citation type="journal article" date="2020" name="Stud. Mycol.">
        <title>101 Dothideomycetes genomes: a test case for predicting lifestyles and emergence of pathogens.</title>
        <authorList>
            <person name="Haridas S."/>
            <person name="Albert R."/>
            <person name="Binder M."/>
            <person name="Bloem J."/>
            <person name="Labutti K."/>
            <person name="Salamov A."/>
            <person name="Andreopoulos B."/>
            <person name="Baker S."/>
            <person name="Barry K."/>
            <person name="Bills G."/>
            <person name="Bluhm B."/>
            <person name="Cannon C."/>
            <person name="Castanera R."/>
            <person name="Culley D."/>
            <person name="Daum C."/>
            <person name="Ezra D."/>
            <person name="Gonzalez J."/>
            <person name="Henrissat B."/>
            <person name="Kuo A."/>
            <person name="Liang C."/>
            <person name="Lipzen A."/>
            <person name="Lutzoni F."/>
            <person name="Magnuson J."/>
            <person name="Mondo S."/>
            <person name="Nolan M."/>
            <person name="Ohm R."/>
            <person name="Pangilinan J."/>
            <person name="Park H.-J."/>
            <person name="Ramirez L."/>
            <person name="Alfaro M."/>
            <person name="Sun H."/>
            <person name="Tritt A."/>
            <person name="Yoshinaga Y."/>
            <person name="Zwiers L.-H."/>
            <person name="Turgeon B."/>
            <person name="Goodwin S."/>
            <person name="Spatafora J."/>
            <person name="Crous P."/>
            <person name="Grigoriev I."/>
        </authorList>
    </citation>
    <scope>NUCLEOTIDE SEQUENCE</scope>
    <source>
        <strain evidence="8">CBS 473.64</strain>
    </source>
</reference>
<keyword evidence="9" id="KW-1185">Reference proteome</keyword>
<proteinExistence type="predicted"/>
<feature type="transmembrane region" description="Helical" evidence="6">
    <location>
        <begin position="319"/>
        <end position="338"/>
    </location>
</feature>
<evidence type="ECO:0000256" key="2">
    <source>
        <dbReference type="ARBA" id="ARBA00022448"/>
    </source>
</evidence>
<dbReference type="OrthoDB" id="2250022at2759"/>
<dbReference type="PROSITE" id="PS50850">
    <property type="entry name" value="MFS"/>
    <property type="match status" value="1"/>
</dbReference>
<comment type="subcellular location">
    <subcellularLocation>
        <location evidence="1">Membrane</location>
        <topology evidence="1">Multi-pass membrane protein</topology>
    </subcellularLocation>
</comment>
<feature type="domain" description="Major facilitator superfamily (MFS) profile" evidence="7">
    <location>
        <begin position="52"/>
        <end position="466"/>
    </location>
</feature>
<evidence type="ECO:0000256" key="1">
    <source>
        <dbReference type="ARBA" id="ARBA00004141"/>
    </source>
</evidence>
<organism evidence="8 9">
    <name type="scientific">Massarina eburnea CBS 473.64</name>
    <dbReference type="NCBI Taxonomy" id="1395130"/>
    <lineage>
        <taxon>Eukaryota</taxon>
        <taxon>Fungi</taxon>
        <taxon>Dikarya</taxon>
        <taxon>Ascomycota</taxon>
        <taxon>Pezizomycotina</taxon>
        <taxon>Dothideomycetes</taxon>
        <taxon>Pleosporomycetidae</taxon>
        <taxon>Pleosporales</taxon>
        <taxon>Massarineae</taxon>
        <taxon>Massarinaceae</taxon>
        <taxon>Massarina</taxon>
    </lineage>
</organism>